<dbReference type="SUPFAM" id="SSF50978">
    <property type="entry name" value="WD40 repeat-like"/>
    <property type="match status" value="2"/>
</dbReference>
<dbReference type="InterPro" id="IPR036322">
    <property type="entry name" value="WD40_repeat_dom_sf"/>
</dbReference>
<dbReference type="Gene3D" id="2.130.10.10">
    <property type="entry name" value="YVTN repeat-like/Quinoprotein amine dehydrogenase"/>
    <property type="match status" value="4"/>
</dbReference>
<dbReference type="GO" id="GO:0046872">
    <property type="term" value="F:metal ion binding"/>
    <property type="evidence" value="ECO:0007669"/>
    <property type="project" value="UniProtKB-KW"/>
</dbReference>
<dbReference type="PROSITE" id="PS50082">
    <property type="entry name" value="WD_REPEATS_2"/>
    <property type="match status" value="2"/>
</dbReference>
<sequence length="956" mass="102188" precursor="true">MKFYCERLLSTGCYALVLLAATDLAFLSQPAWAADEAPEKPAPAASVDFRQEIFPLLSQNCLACHNAKKAEGGLNLESHASLMLGGDSGAAVMASNLEESYLLTRVTDDSEGLMPPEDNTVGAKPLTAEQLQLLQAWIAQGALDSTSSTSTSTSWTRMPAELNPIYASATSADGNLLAVGRGNRVELIDQQTPTETTPRQTLIDPSLKLSDGKPLDASHFDIVHSLAFSHDSQRLATGGYRSVKLWRRQTNAVQHLAGLPSGVTMATLSPNNSRLAYATGESSLEVVDLQSGQSHRFLKSHSSPITALGWVSEDHLLSCDASGAVSLTTATTYQASRLQLPENTPQIQRLLSVGEHVLARSDAGKLAKLSIQDPTGKPLSFAHTGDQGSQQEQALTLSLQWLELPEEITALDAVTAPTPLLAIALKSGVLQVLDLTTLSLVKEFPAAGACRFLTLSLDGALLASTLETGVSQLWSLESGEKVCSLDKDYVQSQRLTMAESDAARQKFLVEKYTAQVPTLKTASEAEEAARVKVQEARDKAAEELKTKDAELATAQTGVSDTEAALASAQAAVAAAMKQVETVTAELEAKKKAAEEASAKQKLAQEELANREQALATSTDSAERAAARIPEMESLVSLESERLTEKQAAVEQLAQQPAPLAQIACQFSHDRQRIIMASTDNVVRVYDTQTGRPIVNLLGATSSLAELQPSAKGSDLLALTVDGRVLAWNLALPWQLERVIGTADESPFSDRITALDFSPDDQKLAIGSGPPSRFGDIQLLEVSTGEVLKDLGQAHSDSVLSLRFSPDGRWLASGGADKLCRLFDVESGEMIRAFEGHSHHVLAVDWQNNGQQLATASADNSIKVWSADTGEQQRTIAGFSKEVTSVHYLGQTTQFIATAADGSVRLYNADDGKQIRVFSGAENAIYSAAPSADGKRVTVGGQLGQLWSWQVDDGHKL</sequence>
<dbReference type="PANTHER" id="PTHR19848">
    <property type="entry name" value="WD40 REPEAT PROTEIN"/>
    <property type="match status" value="1"/>
</dbReference>
<dbReference type="InterPro" id="IPR009056">
    <property type="entry name" value="Cyt_c-like_dom"/>
</dbReference>
<dbReference type="Pfam" id="PF07635">
    <property type="entry name" value="PSCyt1"/>
    <property type="match status" value="1"/>
</dbReference>
<evidence type="ECO:0000256" key="2">
    <source>
        <dbReference type="ARBA" id="ARBA00022617"/>
    </source>
</evidence>
<dbReference type="RefSeq" id="WP_145072894.1">
    <property type="nucleotide sequence ID" value="NZ_CP036298.1"/>
</dbReference>
<reference evidence="11 12" key="1">
    <citation type="submission" date="2019-02" db="EMBL/GenBank/DDBJ databases">
        <title>Deep-cultivation of Planctomycetes and their phenomic and genomic characterization uncovers novel biology.</title>
        <authorList>
            <person name="Wiegand S."/>
            <person name="Jogler M."/>
            <person name="Boedeker C."/>
            <person name="Pinto D."/>
            <person name="Vollmers J."/>
            <person name="Rivas-Marin E."/>
            <person name="Kohn T."/>
            <person name="Peeters S.H."/>
            <person name="Heuer A."/>
            <person name="Rast P."/>
            <person name="Oberbeckmann S."/>
            <person name="Bunk B."/>
            <person name="Jeske O."/>
            <person name="Meyerdierks A."/>
            <person name="Storesund J.E."/>
            <person name="Kallscheuer N."/>
            <person name="Luecker S."/>
            <person name="Lage O.M."/>
            <person name="Pohl T."/>
            <person name="Merkel B.J."/>
            <person name="Hornburger P."/>
            <person name="Mueller R.-W."/>
            <person name="Bruemmer F."/>
            <person name="Labrenz M."/>
            <person name="Spormann A.M."/>
            <person name="Op den Camp H."/>
            <person name="Overmann J."/>
            <person name="Amann R."/>
            <person name="Jetten M.S.M."/>
            <person name="Mascher T."/>
            <person name="Medema M.H."/>
            <person name="Devos D.P."/>
            <person name="Kaster A.-K."/>
            <person name="Ovreas L."/>
            <person name="Rohde M."/>
            <person name="Galperin M.Y."/>
            <person name="Jogler C."/>
        </authorList>
    </citation>
    <scope>NUCLEOTIDE SEQUENCE [LARGE SCALE GENOMIC DNA]</scope>
    <source>
        <strain evidence="11 12">Q31a</strain>
    </source>
</reference>
<evidence type="ECO:0000256" key="6">
    <source>
        <dbReference type="PROSITE-ProRule" id="PRU00221"/>
    </source>
</evidence>
<dbReference type="PANTHER" id="PTHR19848:SF8">
    <property type="entry name" value="F-BOX AND WD REPEAT DOMAIN CONTAINING 7"/>
    <property type="match status" value="1"/>
</dbReference>
<dbReference type="InterPro" id="IPR015943">
    <property type="entry name" value="WD40/YVTN_repeat-like_dom_sf"/>
</dbReference>
<dbReference type="AlphaFoldDB" id="A0A518G0F4"/>
<name>A0A518G0F4_9BACT</name>
<evidence type="ECO:0000259" key="10">
    <source>
        <dbReference type="PROSITE" id="PS51007"/>
    </source>
</evidence>
<evidence type="ECO:0000313" key="11">
    <source>
        <dbReference type="EMBL" id="QDV22020.1"/>
    </source>
</evidence>
<evidence type="ECO:0000256" key="8">
    <source>
        <dbReference type="SAM" id="Coils"/>
    </source>
</evidence>
<dbReference type="SUPFAM" id="SSF46626">
    <property type="entry name" value="Cytochrome c"/>
    <property type="match status" value="1"/>
</dbReference>
<keyword evidence="2 7" id="KW-0349">Heme</keyword>
<keyword evidence="4" id="KW-0677">Repeat</keyword>
<feature type="repeat" description="WD" evidence="6">
    <location>
        <begin position="833"/>
        <end position="874"/>
    </location>
</feature>
<keyword evidence="8" id="KW-0175">Coiled coil</keyword>
<dbReference type="GO" id="GO:0020037">
    <property type="term" value="F:heme binding"/>
    <property type="evidence" value="ECO:0007669"/>
    <property type="project" value="InterPro"/>
</dbReference>
<dbReference type="InterPro" id="IPR036909">
    <property type="entry name" value="Cyt_c-like_dom_sf"/>
</dbReference>
<dbReference type="InterPro" id="IPR011429">
    <property type="entry name" value="Cyt_c_Planctomycete-type"/>
</dbReference>
<dbReference type="InterPro" id="IPR001680">
    <property type="entry name" value="WD40_rpt"/>
</dbReference>
<evidence type="ECO:0000256" key="1">
    <source>
        <dbReference type="ARBA" id="ARBA00022574"/>
    </source>
</evidence>
<dbReference type="GO" id="GO:0009055">
    <property type="term" value="F:electron transfer activity"/>
    <property type="evidence" value="ECO:0007669"/>
    <property type="project" value="InterPro"/>
</dbReference>
<feature type="repeat" description="WD" evidence="6">
    <location>
        <begin position="791"/>
        <end position="832"/>
    </location>
</feature>
<keyword evidence="9" id="KW-0732">Signal</keyword>
<proteinExistence type="predicted"/>
<organism evidence="11 12">
    <name type="scientific">Aureliella helgolandensis</name>
    <dbReference type="NCBI Taxonomy" id="2527968"/>
    <lineage>
        <taxon>Bacteria</taxon>
        <taxon>Pseudomonadati</taxon>
        <taxon>Planctomycetota</taxon>
        <taxon>Planctomycetia</taxon>
        <taxon>Pirellulales</taxon>
        <taxon>Pirellulaceae</taxon>
        <taxon>Aureliella</taxon>
    </lineage>
</organism>
<feature type="domain" description="Cytochrome c" evidence="10">
    <location>
        <begin position="45"/>
        <end position="142"/>
    </location>
</feature>
<evidence type="ECO:0000256" key="5">
    <source>
        <dbReference type="ARBA" id="ARBA00023004"/>
    </source>
</evidence>
<gene>
    <name evidence="11" type="primary">smc_1</name>
    <name evidence="11" type="ORF">Q31a_02990</name>
</gene>
<dbReference type="Pfam" id="PF00400">
    <property type="entry name" value="WD40"/>
    <property type="match status" value="4"/>
</dbReference>
<dbReference type="OrthoDB" id="223117at2"/>
<evidence type="ECO:0000313" key="12">
    <source>
        <dbReference type="Proteomes" id="UP000318017"/>
    </source>
</evidence>
<feature type="coiled-coil region" evidence="8">
    <location>
        <begin position="565"/>
        <end position="613"/>
    </location>
</feature>
<dbReference type="SMART" id="SM00320">
    <property type="entry name" value="WD40"/>
    <property type="match status" value="11"/>
</dbReference>
<evidence type="ECO:0000256" key="7">
    <source>
        <dbReference type="PROSITE-ProRule" id="PRU00433"/>
    </source>
</evidence>
<keyword evidence="3 7" id="KW-0479">Metal-binding</keyword>
<dbReference type="PROSITE" id="PS50294">
    <property type="entry name" value="WD_REPEATS_REGION"/>
    <property type="match status" value="2"/>
</dbReference>
<dbReference type="Proteomes" id="UP000318017">
    <property type="component" value="Chromosome"/>
</dbReference>
<feature type="chain" id="PRO_5022015167" evidence="9">
    <location>
        <begin position="34"/>
        <end position="956"/>
    </location>
</feature>
<dbReference type="PROSITE" id="PS51007">
    <property type="entry name" value="CYTC"/>
    <property type="match status" value="1"/>
</dbReference>
<evidence type="ECO:0000256" key="4">
    <source>
        <dbReference type="ARBA" id="ARBA00022737"/>
    </source>
</evidence>
<protein>
    <submittedName>
        <fullName evidence="11">Chromosome partition protein Smc</fullName>
    </submittedName>
</protein>
<evidence type="ECO:0000256" key="3">
    <source>
        <dbReference type="ARBA" id="ARBA00022723"/>
    </source>
</evidence>
<feature type="signal peptide" evidence="9">
    <location>
        <begin position="1"/>
        <end position="33"/>
    </location>
</feature>
<dbReference type="CDD" id="cd00200">
    <property type="entry name" value="WD40"/>
    <property type="match status" value="1"/>
</dbReference>
<keyword evidence="5 7" id="KW-0408">Iron</keyword>
<dbReference type="EMBL" id="CP036298">
    <property type="protein sequence ID" value="QDV22020.1"/>
    <property type="molecule type" value="Genomic_DNA"/>
</dbReference>
<evidence type="ECO:0000256" key="9">
    <source>
        <dbReference type="SAM" id="SignalP"/>
    </source>
</evidence>
<accession>A0A518G0F4</accession>
<dbReference type="KEGG" id="ahel:Q31a_02990"/>
<keyword evidence="12" id="KW-1185">Reference proteome</keyword>
<keyword evidence="1 6" id="KW-0853">WD repeat</keyword>